<protein>
    <recommendedName>
        <fullName evidence="4">Secreted protein</fullName>
    </recommendedName>
</protein>
<feature type="region of interest" description="Disordered" evidence="1">
    <location>
        <begin position="31"/>
        <end position="106"/>
    </location>
</feature>
<organism evidence="2 3">
    <name type="scientific">Saccharopolyspora taberi</name>
    <dbReference type="NCBI Taxonomy" id="60895"/>
    <lineage>
        <taxon>Bacteria</taxon>
        <taxon>Bacillati</taxon>
        <taxon>Actinomycetota</taxon>
        <taxon>Actinomycetes</taxon>
        <taxon>Pseudonocardiales</taxon>
        <taxon>Pseudonocardiaceae</taxon>
        <taxon>Saccharopolyspora</taxon>
    </lineage>
</organism>
<dbReference type="Proteomes" id="UP001500979">
    <property type="component" value="Unassembled WGS sequence"/>
</dbReference>
<gene>
    <name evidence="2" type="ORF">GCM10010470_41980</name>
</gene>
<dbReference type="EMBL" id="BAAAUX010000016">
    <property type="protein sequence ID" value="GAA2802505.1"/>
    <property type="molecule type" value="Genomic_DNA"/>
</dbReference>
<accession>A0ABN3VGD5</accession>
<evidence type="ECO:0000313" key="2">
    <source>
        <dbReference type="EMBL" id="GAA2802505.1"/>
    </source>
</evidence>
<reference evidence="2 3" key="1">
    <citation type="journal article" date="2019" name="Int. J. Syst. Evol. Microbiol.">
        <title>The Global Catalogue of Microorganisms (GCM) 10K type strain sequencing project: providing services to taxonomists for standard genome sequencing and annotation.</title>
        <authorList>
            <consortium name="The Broad Institute Genomics Platform"/>
            <consortium name="The Broad Institute Genome Sequencing Center for Infectious Disease"/>
            <person name="Wu L."/>
            <person name="Ma J."/>
        </authorList>
    </citation>
    <scope>NUCLEOTIDE SEQUENCE [LARGE SCALE GENOMIC DNA]</scope>
    <source>
        <strain evidence="2 3">JCM 9383</strain>
    </source>
</reference>
<evidence type="ECO:0000313" key="3">
    <source>
        <dbReference type="Proteomes" id="UP001500979"/>
    </source>
</evidence>
<evidence type="ECO:0000256" key="1">
    <source>
        <dbReference type="SAM" id="MobiDB-lite"/>
    </source>
</evidence>
<evidence type="ECO:0008006" key="4">
    <source>
        <dbReference type="Google" id="ProtNLM"/>
    </source>
</evidence>
<comment type="caution">
    <text evidence="2">The sequence shown here is derived from an EMBL/GenBank/DDBJ whole genome shotgun (WGS) entry which is preliminary data.</text>
</comment>
<sequence length="123" mass="13664">MVGLLWGTVRAGIFLLFVVLLAVVGPQSSAVAGPVAQSAPSTSEEKNEHRESQKHRERLPGITFHRRDFEPAERGHRPLPGSMQHGVADRLRPLAVPPSRNSKPHEKCFRELHSPAALQVFRH</sequence>
<keyword evidence="3" id="KW-1185">Reference proteome</keyword>
<feature type="compositionally biased region" description="Basic and acidic residues" evidence="1">
    <location>
        <begin position="65"/>
        <end position="76"/>
    </location>
</feature>
<name>A0ABN3VGD5_9PSEU</name>
<dbReference type="RefSeq" id="WP_344682208.1">
    <property type="nucleotide sequence ID" value="NZ_BAAAUX010000016.1"/>
</dbReference>
<proteinExistence type="predicted"/>